<evidence type="ECO:0000256" key="2">
    <source>
        <dbReference type="SAM" id="SignalP"/>
    </source>
</evidence>
<feature type="signal peptide" evidence="2">
    <location>
        <begin position="1"/>
        <end position="21"/>
    </location>
</feature>
<proteinExistence type="predicted"/>
<evidence type="ECO:0000256" key="1">
    <source>
        <dbReference type="SAM" id="MobiDB-lite"/>
    </source>
</evidence>
<organism evidence="3 4">
    <name type="scientific">Saguinus oedipus</name>
    <name type="common">Cotton-top tamarin</name>
    <name type="synonym">Oedipomidas oedipus</name>
    <dbReference type="NCBI Taxonomy" id="9490"/>
    <lineage>
        <taxon>Eukaryota</taxon>
        <taxon>Metazoa</taxon>
        <taxon>Chordata</taxon>
        <taxon>Craniata</taxon>
        <taxon>Vertebrata</taxon>
        <taxon>Euteleostomi</taxon>
        <taxon>Mammalia</taxon>
        <taxon>Eutheria</taxon>
        <taxon>Euarchontoglires</taxon>
        <taxon>Primates</taxon>
        <taxon>Haplorrhini</taxon>
        <taxon>Platyrrhini</taxon>
        <taxon>Cebidae</taxon>
        <taxon>Callitrichinae</taxon>
        <taxon>Saguinus</taxon>
    </lineage>
</organism>
<name>A0ABQ9UB33_SAGOE</name>
<dbReference type="Proteomes" id="UP001266305">
    <property type="component" value="Unassembled WGS sequence"/>
</dbReference>
<feature type="compositionally biased region" description="Low complexity" evidence="1">
    <location>
        <begin position="106"/>
        <end position="115"/>
    </location>
</feature>
<feature type="chain" id="PRO_5046343900" evidence="2">
    <location>
        <begin position="22"/>
        <end position="166"/>
    </location>
</feature>
<dbReference type="EMBL" id="JASSZA010000014">
    <property type="protein sequence ID" value="KAK2094277.1"/>
    <property type="molecule type" value="Genomic_DNA"/>
</dbReference>
<dbReference type="InterPro" id="IPR042793">
    <property type="entry name" value="ZCCHC2"/>
</dbReference>
<keyword evidence="2" id="KW-0732">Signal</keyword>
<protein>
    <submittedName>
        <fullName evidence="3">Uncharacterized protein</fullName>
    </submittedName>
</protein>
<comment type="caution">
    <text evidence="3">The sequence shown here is derived from an EMBL/GenBank/DDBJ whole genome shotgun (WGS) entry which is preliminary data.</text>
</comment>
<dbReference type="PANTHER" id="PTHR46939:SF1">
    <property type="entry name" value="ZINC FINGER CCHC DOMAIN-CONTAINING PROTEIN 2"/>
    <property type="match status" value="1"/>
</dbReference>
<feature type="region of interest" description="Disordered" evidence="1">
    <location>
        <begin position="102"/>
        <end position="130"/>
    </location>
</feature>
<dbReference type="PANTHER" id="PTHR46939">
    <property type="entry name" value="ZINC FINGER CCHC DOMAIN-CONTAINING PROTEIN 2"/>
    <property type="match status" value="1"/>
</dbReference>
<accession>A0ABQ9UB33</accession>
<reference evidence="3 4" key="1">
    <citation type="submission" date="2023-05" db="EMBL/GenBank/DDBJ databases">
        <title>B98-5 Cell Line De Novo Hybrid Assembly: An Optical Mapping Approach.</title>
        <authorList>
            <person name="Kananen K."/>
            <person name="Auerbach J.A."/>
            <person name="Kautto E."/>
            <person name="Blachly J.S."/>
        </authorList>
    </citation>
    <scope>NUCLEOTIDE SEQUENCE [LARGE SCALE GENOMIC DNA]</scope>
    <source>
        <strain evidence="3">B95-8</strain>
        <tissue evidence="3">Cell line</tissue>
    </source>
</reference>
<gene>
    <name evidence="3" type="ORF">P7K49_028015</name>
</gene>
<feature type="compositionally biased region" description="Basic and acidic residues" evidence="1">
    <location>
        <begin position="116"/>
        <end position="130"/>
    </location>
</feature>
<sequence length="166" mass="17925">MRVNIAFASVILTCPFLLAAAVPQVVLLQPVSTQETGPRPFESSVLALPATHESVSISIYDNLCGHCDPLDCLQAATGVDSHLFSHLMTYVNLDIGSGHDTCGETSSESYSSPSSPRHDGRESFESEEEKDRGLFFEVGVLLAWQGSRSEGKSVLSLRVKDKQGIL</sequence>
<keyword evidence="4" id="KW-1185">Reference proteome</keyword>
<evidence type="ECO:0000313" key="4">
    <source>
        <dbReference type="Proteomes" id="UP001266305"/>
    </source>
</evidence>
<evidence type="ECO:0000313" key="3">
    <source>
        <dbReference type="EMBL" id="KAK2094277.1"/>
    </source>
</evidence>